<feature type="transmembrane region" description="Helical" evidence="6">
    <location>
        <begin position="94"/>
        <end position="116"/>
    </location>
</feature>
<evidence type="ECO:0000313" key="8">
    <source>
        <dbReference type="Proteomes" id="UP000275719"/>
    </source>
</evidence>
<reference evidence="7 8" key="1">
    <citation type="submission" date="2018-11" db="EMBL/GenBank/DDBJ databases">
        <title>Flavobacterium sp. nov., YIM 102701-2 draft genome.</title>
        <authorList>
            <person name="Li G."/>
            <person name="Jiang Y."/>
        </authorList>
    </citation>
    <scope>NUCLEOTIDE SEQUENCE [LARGE SCALE GENOMIC DNA]</scope>
    <source>
        <strain evidence="7 8">YIM 102701-2</strain>
    </source>
</reference>
<comment type="subcellular location">
    <subcellularLocation>
        <location evidence="1">Cell membrane</location>
        <topology evidence="1">Multi-pass membrane protein</topology>
    </subcellularLocation>
</comment>
<proteinExistence type="predicted"/>
<evidence type="ECO:0000313" key="7">
    <source>
        <dbReference type="EMBL" id="RRJ89557.1"/>
    </source>
</evidence>
<dbReference type="Proteomes" id="UP000275719">
    <property type="component" value="Unassembled WGS sequence"/>
</dbReference>
<evidence type="ECO:0000256" key="2">
    <source>
        <dbReference type="ARBA" id="ARBA00022475"/>
    </source>
</evidence>
<dbReference type="InterPro" id="IPR050833">
    <property type="entry name" value="Poly_Biosynth_Transport"/>
</dbReference>
<dbReference type="GO" id="GO:0042910">
    <property type="term" value="F:xenobiotic transmembrane transporter activity"/>
    <property type="evidence" value="ECO:0007669"/>
    <property type="project" value="InterPro"/>
</dbReference>
<evidence type="ECO:0000256" key="6">
    <source>
        <dbReference type="SAM" id="Phobius"/>
    </source>
</evidence>
<feature type="transmembrane region" description="Helical" evidence="6">
    <location>
        <begin position="128"/>
        <end position="148"/>
    </location>
</feature>
<keyword evidence="5 6" id="KW-0472">Membrane</keyword>
<protein>
    <submittedName>
        <fullName evidence="7">MATE family efflux transporter</fullName>
    </submittedName>
</protein>
<keyword evidence="3 6" id="KW-0812">Transmembrane</keyword>
<feature type="transmembrane region" description="Helical" evidence="6">
    <location>
        <begin position="436"/>
        <end position="457"/>
    </location>
</feature>
<keyword evidence="4 6" id="KW-1133">Transmembrane helix</keyword>
<feature type="transmembrane region" description="Helical" evidence="6">
    <location>
        <begin position="312"/>
        <end position="333"/>
    </location>
</feature>
<dbReference type="PANTHER" id="PTHR30250:SF26">
    <property type="entry name" value="PSMA PROTEIN"/>
    <property type="match status" value="1"/>
</dbReference>
<organism evidence="7 8">
    <name type="scientific">Paenimyroides tangerinum</name>
    <dbReference type="NCBI Taxonomy" id="2488728"/>
    <lineage>
        <taxon>Bacteria</taxon>
        <taxon>Pseudomonadati</taxon>
        <taxon>Bacteroidota</taxon>
        <taxon>Flavobacteriia</taxon>
        <taxon>Flavobacteriales</taxon>
        <taxon>Flavobacteriaceae</taxon>
        <taxon>Paenimyroides</taxon>
    </lineage>
</organism>
<evidence type="ECO:0000256" key="1">
    <source>
        <dbReference type="ARBA" id="ARBA00004651"/>
    </source>
</evidence>
<dbReference type="AlphaFoldDB" id="A0A3P3W5A8"/>
<feature type="transmembrane region" description="Helical" evidence="6">
    <location>
        <begin position="345"/>
        <end position="365"/>
    </location>
</feature>
<comment type="caution">
    <text evidence="7">The sequence shown here is derived from an EMBL/GenBank/DDBJ whole genome shotgun (WGS) entry which is preliminary data.</text>
</comment>
<evidence type="ECO:0000256" key="5">
    <source>
        <dbReference type="ARBA" id="ARBA00023136"/>
    </source>
</evidence>
<feature type="transmembrane region" description="Helical" evidence="6">
    <location>
        <begin position="154"/>
        <end position="173"/>
    </location>
</feature>
<accession>A0A3P3W5A8</accession>
<gene>
    <name evidence="7" type="ORF">EG240_11210</name>
</gene>
<dbReference type="GO" id="GO:0015297">
    <property type="term" value="F:antiporter activity"/>
    <property type="evidence" value="ECO:0007669"/>
    <property type="project" value="InterPro"/>
</dbReference>
<sequence length="485" mass="55703">MEELGVDSFGLYNLIAGVITLLSFFTGALTVSAQRFLSIAIGENNMIKVKKIFNLSLVVHFILALIVVFIFKIVQPFLFNGFLKINEQDMNNAIRVYDIMIVSSAITIFVIPFTSVINAREEMWFSSISDIVSICFKFFAAFILYYVIDEKLLVYTYFMLLSVIIGSIINIIWCRIRYLECRIDLNKRDFDKPLFKEMFGFAGWNSLGSLAVVMRNQGANVVLNVFFGTVVNTAYGIANQLNALVTTFAVTLITVFTPMITKAQGADNQERMLFVSVFSSKLSFFLSSLVSIPILLYTNFILSIWLKEFPEYTLSFCNSIIVTFLIMQLYPGITRAIYASGKIKWYQIIISIMLMANIPIGYLLFKNSYPPISIFYTMIIAQFLTLVITLFFAKMIVQLDIRKFVIESIMKPCLIFVSLYSLGLILNFFLDINEIFKFSIVITLIGVLYSFLFYIFVFNLNEKELFLNLYKSLRNKILKNDKKYN</sequence>
<evidence type="ECO:0000256" key="3">
    <source>
        <dbReference type="ARBA" id="ARBA00022692"/>
    </source>
</evidence>
<feature type="transmembrane region" description="Helical" evidence="6">
    <location>
        <begin position="52"/>
        <end position="74"/>
    </location>
</feature>
<feature type="transmembrane region" description="Helical" evidence="6">
    <location>
        <begin position="371"/>
        <end position="393"/>
    </location>
</feature>
<feature type="transmembrane region" description="Helical" evidence="6">
    <location>
        <begin position="413"/>
        <end position="430"/>
    </location>
</feature>
<name>A0A3P3W5A8_9FLAO</name>
<evidence type="ECO:0000256" key="4">
    <source>
        <dbReference type="ARBA" id="ARBA00022989"/>
    </source>
</evidence>
<feature type="transmembrane region" description="Helical" evidence="6">
    <location>
        <begin position="12"/>
        <end position="31"/>
    </location>
</feature>
<keyword evidence="2" id="KW-1003">Cell membrane</keyword>
<dbReference type="GO" id="GO:0005886">
    <property type="term" value="C:plasma membrane"/>
    <property type="evidence" value="ECO:0007669"/>
    <property type="project" value="UniProtKB-SubCell"/>
</dbReference>
<feature type="transmembrane region" description="Helical" evidence="6">
    <location>
        <begin position="234"/>
        <end position="261"/>
    </location>
</feature>
<dbReference type="CDD" id="cd12082">
    <property type="entry name" value="MATE_like"/>
    <property type="match status" value="1"/>
</dbReference>
<dbReference type="PANTHER" id="PTHR30250">
    <property type="entry name" value="PST FAMILY PREDICTED COLANIC ACID TRANSPORTER"/>
    <property type="match status" value="1"/>
</dbReference>
<feature type="transmembrane region" description="Helical" evidence="6">
    <location>
        <begin position="282"/>
        <end position="306"/>
    </location>
</feature>
<dbReference type="EMBL" id="RQVQ01000025">
    <property type="protein sequence ID" value="RRJ89557.1"/>
    <property type="molecule type" value="Genomic_DNA"/>
</dbReference>
<keyword evidence="8" id="KW-1185">Reference proteome</keyword>